<evidence type="ECO:0000313" key="1">
    <source>
        <dbReference type="EMBL" id="CAG7722512.1"/>
    </source>
</evidence>
<reference evidence="1" key="1">
    <citation type="submission" date="2021-06" db="EMBL/GenBank/DDBJ databases">
        <authorList>
            <person name="Hodson N. C."/>
            <person name="Mongue J. A."/>
            <person name="Jaron S. K."/>
        </authorList>
    </citation>
    <scope>NUCLEOTIDE SEQUENCE</scope>
</reference>
<protein>
    <submittedName>
        <fullName evidence="1">Uncharacterized protein</fullName>
    </submittedName>
</protein>
<sequence length="40" mass="4549">MRCKGGIQYRKQTQAEARNTAIINSIELPNISDFARICTH</sequence>
<evidence type="ECO:0000313" key="2">
    <source>
        <dbReference type="Proteomes" id="UP000708208"/>
    </source>
</evidence>
<proteinExistence type="predicted"/>
<dbReference type="Proteomes" id="UP000708208">
    <property type="component" value="Unassembled WGS sequence"/>
</dbReference>
<gene>
    <name evidence="1" type="ORF">AFUS01_LOCUS11643</name>
</gene>
<keyword evidence="2" id="KW-1185">Reference proteome</keyword>
<dbReference type="AlphaFoldDB" id="A0A8J2JL67"/>
<feature type="non-terminal residue" evidence="1">
    <location>
        <position position="1"/>
    </location>
</feature>
<accession>A0A8J2JL67</accession>
<dbReference type="EMBL" id="CAJVCH010090019">
    <property type="protein sequence ID" value="CAG7722512.1"/>
    <property type="molecule type" value="Genomic_DNA"/>
</dbReference>
<name>A0A8J2JL67_9HEXA</name>
<comment type="caution">
    <text evidence="1">The sequence shown here is derived from an EMBL/GenBank/DDBJ whole genome shotgun (WGS) entry which is preliminary data.</text>
</comment>
<organism evidence="1 2">
    <name type="scientific">Allacma fusca</name>
    <dbReference type="NCBI Taxonomy" id="39272"/>
    <lineage>
        <taxon>Eukaryota</taxon>
        <taxon>Metazoa</taxon>
        <taxon>Ecdysozoa</taxon>
        <taxon>Arthropoda</taxon>
        <taxon>Hexapoda</taxon>
        <taxon>Collembola</taxon>
        <taxon>Symphypleona</taxon>
        <taxon>Sminthuridae</taxon>
        <taxon>Allacma</taxon>
    </lineage>
</organism>